<name>H8Z839_9GAMM</name>
<dbReference type="STRING" id="631362.Thi970DRAFT_03586"/>
<protein>
    <submittedName>
        <fullName evidence="1">Uncharacterized protein</fullName>
    </submittedName>
</protein>
<sequence>MSAKTAWGAVSGGRLAAPSVRFCAALALFGIFLAAGVQDATAASAGEKRRVEIGLKIFRATLAADLNLVQKLDQQQGLAIVLFYANDRASAERYRERLAEPGGLLEHRLHISLSDDPALRAFSASPPAAMFITEPRLPLATLQSLKTFSARHSRVLFSPFEADVERGVATGLFVGARVQPFVNSRALRASSISLQDFFLDIAKKTD</sequence>
<proteinExistence type="predicted"/>
<evidence type="ECO:0000313" key="2">
    <source>
        <dbReference type="Proteomes" id="UP000002964"/>
    </source>
</evidence>
<accession>H8Z839</accession>
<organism evidence="1 2">
    <name type="scientific">Thiorhodovibrio frisius</name>
    <dbReference type="NCBI Taxonomy" id="631362"/>
    <lineage>
        <taxon>Bacteria</taxon>
        <taxon>Pseudomonadati</taxon>
        <taxon>Pseudomonadota</taxon>
        <taxon>Gammaproteobacteria</taxon>
        <taxon>Chromatiales</taxon>
        <taxon>Chromatiaceae</taxon>
        <taxon>Thiorhodovibrio</taxon>
    </lineage>
</organism>
<evidence type="ECO:0000313" key="1">
    <source>
        <dbReference type="EMBL" id="EIC19974.1"/>
    </source>
</evidence>
<dbReference type="eggNOG" id="ENOG5032YBM">
    <property type="taxonomic scope" value="Bacteria"/>
</dbReference>
<dbReference type="HOGENOM" id="CLU_117591_0_0_6"/>
<dbReference type="AlphaFoldDB" id="H8Z839"/>
<gene>
    <name evidence="1" type="ORF">Thi970DRAFT_03586</name>
</gene>
<keyword evidence="2" id="KW-1185">Reference proteome</keyword>
<dbReference type="EMBL" id="JH603170">
    <property type="protein sequence ID" value="EIC19974.1"/>
    <property type="molecule type" value="Genomic_DNA"/>
</dbReference>
<reference evidence="2" key="1">
    <citation type="submission" date="2011-06" db="EMBL/GenBank/DDBJ databases">
        <authorList>
            <consortium name="US DOE Joint Genome Institute (JGI-PGF)"/>
            <person name="Lucas S."/>
            <person name="Han J."/>
            <person name="Lapidus A."/>
            <person name="Cheng J.-F."/>
            <person name="Goodwin L."/>
            <person name="Pitluck S."/>
            <person name="Peters L."/>
            <person name="Land M.L."/>
            <person name="Hauser L."/>
            <person name="Vogl K."/>
            <person name="Liu Z."/>
            <person name="Overmann J."/>
            <person name="Frigaard N.-U."/>
            <person name="Bryant D.A."/>
            <person name="Woyke T.J."/>
        </authorList>
    </citation>
    <scope>NUCLEOTIDE SEQUENCE [LARGE SCALE GENOMIC DNA]</scope>
    <source>
        <strain evidence="2">970</strain>
    </source>
</reference>
<reference evidence="1 2" key="2">
    <citation type="submission" date="2011-11" db="EMBL/GenBank/DDBJ databases">
        <authorList>
            <consortium name="US DOE Joint Genome Institute"/>
            <person name="Lucas S."/>
            <person name="Han J."/>
            <person name="Lapidus A."/>
            <person name="Cheng J.-F."/>
            <person name="Goodwin L."/>
            <person name="Pitluck S."/>
            <person name="Peters L."/>
            <person name="Ovchinnikova G."/>
            <person name="Zhang X."/>
            <person name="Detter J.C."/>
            <person name="Han C."/>
            <person name="Tapia R."/>
            <person name="Land M."/>
            <person name="Hauser L."/>
            <person name="Kyrpides N."/>
            <person name="Ivanova N."/>
            <person name="Pagani I."/>
            <person name="Vogl K."/>
            <person name="Liu Z."/>
            <person name="Overmann J."/>
            <person name="Frigaard N.-U."/>
            <person name="Bryant D."/>
            <person name="Woyke T."/>
        </authorList>
    </citation>
    <scope>NUCLEOTIDE SEQUENCE [LARGE SCALE GENOMIC DNA]</scope>
    <source>
        <strain evidence="1 2">970</strain>
    </source>
</reference>
<dbReference type="Proteomes" id="UP000002964">
    <property type="component" value="Unassembled WGS sequence"/>
</dbReference>